<name>A0A921S5J8_SORBI</name>
<proteinExistence type="predicted"/>
<evidence type="ECO:0000313" key="3">
    <source>
        <dbReference type="Proteomes" id="UP000807115"/>
    </source>
</evidence>
<dbReference type="Proteomes" id="UP000807115">
    <property type="component" value="Chromosome 1"/>
</dbReference>
<accession>A0A921S5J8</accession>
<sequence length="65" mass="6917">MMGLPIASSSRSCGRATPTPNAYQTEFLARHHCSSAIAHMPVASDAAMMQRVESRPPALPSPVTH</sequence>
<gene>
    <name evidence="2" type="ORF">BDA96_01G478900</name>
</gene>
<reference evidence="2" key="2">
    <citation type="submission" date="2020-10" db="EMBL/GenBank/DDBJ databases">
        <authorList>
            <person name="Cooper E.A."/>
            <person name="Brenton Z.W."/>
            <person name="Flinn B.S."/>
            <person name="Jenkins J."/>
            <person name="Shu S."/>
            <person name="Flowers D."/>
            <person name="Luo F."/>
            <person name="Wang Y."/>
            <person name="Xia P."/>
            <person name="Barry K."/>
            <person name="Daum C."/>
            <person name="Lipzen A."/>
            <person name="Yoshinaga Y."/>
            <person name="Schmutz J."/>
            <person name="Saski C."/>
            <person name="Vermerris W."/>
            <person name="Kresovich S."/>
        </authorList>
    </citation>
    <scope>NUCLEOTIDE SEQUENCE</scope>
</reference>
<protein>
    <submittedName>
        <fullName evidence="2">Uncharacterized protein</fullName>
    </submittedName>
</protein>
<dbReference type="EMBL" id="CM027680">
    <property type="protein sequence ID" value="KAG0552091.1"/>
    <property type="molecule type" value="Genomic_DNA"/>
</dbReference>
<comment type="caution">
    <text evidence="2">The sequence shown here is derived from an EMBL/GenBank/DDBJ whole genome shotgun (WGS) entry which is preliminary data.</text>
</comment>
<evidence type="ECO:0000256" key="1">
    <source>
        <dbReference type="SAM" id="MobiDB-lite"/>
    </source>
</evidence>
<evidence type="ECO:0000313" key="2">
    <source>
        <dbReference type="EMBL" id="KAG0552091.1"/>
    </source>
</evidence>
<feature type="region of interest" description="Disordered" evidence="1">
    <location>
        <begin position="1"/>
        <end position="20"/>
    </location>
</feature>
<organism evidence="2 3">
    <name type="scientific">Sorghum bicolor</name>
    <name type="common">Sorghum</name>
    <name type="synonym">Sorghum vulgare</name>
    <dbReference type="NCBI Taxonomy" id="4558"/>
    <lineage>
        <taxon>Eukaryota</taxon>
        <taxon>Viridiplantae</taxon>
        <taxon>Streptophyta</taxon>
        <taxon>Embryophyta</taxon>
        <taxon>Tracheophyta</taxon>
        <taxon>Spermatophyta</taxon>
        <taxon>Magnoliopsida</taxon>
        <taxon>Liliopsida</taxon>
        <taxon>Poales</taxon>
        <taxon>Poaceae</taxon>
        <taxon>PACMAD clade</taxon>
        <taxon>Panicoideae</taxon>
        <taxon>Andropogonodae</taxon>
        <taxon>Andropogoneae</taxon>
        <taxon>Sorghinae</taxon>
        <taxon>Sorghum</taxon>
    </lineage>
</organism>
<reference evidence="2" key="1">
    <citation type="journal article" date="2019" name="BMC Genomics">
        <title>A new reference genome for Sorghum bicolor reveals high levels of sequence similarity between sweet and grain genotypes: implications for the genetics of sugar metabolism.</title>
        <authorList>
            <person name="Cooper E.A."/>
            <person name="Brenton Z.W."/>
            <person name="Flinn B.S."/>
            <person name="Jenkins J."/>
            <person name="Shu S."/>
            <person name="Flowers D."/>
            <person name="Luo F."/>
            <person name="Wang Y."/>
            <person name="Xia P."/>
            <person name="Barry K."/>
            <person name="Daum C."/>
            <person name="Lipzen A."/>
            <person name="Yoshinaga Y."/>
            <person name="Schmutz J."/>
            <person name="Saski C."/>
            <person name="Vermerris W."/>
            <person name="Kresovich S."/>
        </authorList>
    </citation>
    <scope>NUCLEOTIDE SEQUENCE</scope>
</reference>
<feature type="compositionally biased region" description="Polar residues" evidence="1">
    <location>
        <begin position="7"/>
        <end position="20"/>
    </location>
</feature>
<dbReference type="AlphaFoldDB" id="A0A921S5J8"/>